<keyword evidence="8 14" id="KW-1133">Transmembrane helix</keyword>
<comment type="pathway">
    <text evidence="2 14">Lipid metabolism; fatty acid biosynthesis.</text>
</comment>
<keyword evidence="14" id="KW-0256">Endoplasmic reticulum</keyword>
<keyword evidence="7 14" id="KW-0276">Fatty acid metabolism</keyword>
<comment type="subcellular location">
    <subcellularLocation>
        <location evidence="14">Endoplasmic reticulum membrane</location>
        <topology evidence="14">Multi-pass membrane protein</topology>
    </subcellularLocation>
    <subcellularLocation>
        <location evidence="1">Membrane</location>
        <topology evidence="1">Multi-pass membrane protein</topology>
    </subcellularLocation>
</comment>
<comment type="caution">
    <text evidence="15">The sequence shown here is derived from an EMBL/GenBank/DDBJ whole genome shotgun (WGS) entry which is preliminary data.</text>
</comment>
<feature type="transmembrane region" description="Helical" evidence="14">
    <location>
        <begin position="192"/>
        <end position="212"/>
    </location>
</feature>
<evidence type="ECO:0000256" key="3">
    <source>
        <dbReference type="ARBA" id="ARBA00007811"/>
    </source>
</evidence>
<comment type="similarity">
    <text evidence="3 14">Belongs to the very long-chain fatty acids dehydratase HACD family.</text>
</comment>
<keyword evidence="11 14" id="KW-0275">Fatty acid biosynthesis</keyword>
<evidence type="ECO:0000256" key="14">
    <source>
        <dbReference type="RuleBase" id="RU363109"/>
    </source>
</evidence>
<evidence type="ECO:0000256" key="12">
    <source>
        <dbReference type="ARBA" id="ARBA00023239"/>
    </source>
</evidence>
<keyword evidence="10 14" id="KW-0472">Membrane</keyword>
<evidence type="ECO:0000256" key="4">
    <source>
        <dbReference type="ARBA" id="ARBA00013122"/>
    </source>
</evidence>
<evidence type="ECO:0000256" key="13">
    <source>
        <dbReference type="ARBA" id="ARBA00036671"/>
    </source>
</evidence>
<dbReference type="PANTHER" id="PTHR11035:SF3">
    <property type="entry name" value="VERY-LONG-CHAIN (3R)-3-HYDROXYACYL-COA DEHYDRATASE"/>
    <property type="match status" value="1"/>
</dbReference>
<keyword evidence="9 14" id="KW-0443">Lipid metabolism</keyword>
<dbReference type="PANTHER" id="PTHR11035">
    <property type="entry name" value="VERY-LONG-CHAIN (3R)-3-HYDROXYACYL-COA DEHYDRATASE"/>
    <property type="match status" value="1"/>
</dbReference>
<proteinExistence type="inferred from homology"/>
<evidence type="ECO:0000256" key="9">
    <source>
        <dbReference type="ARBA" id="ARBA00023098"/>
    </source>
</evidence>
<reference evidence="15 16" key="1">
    <citation type="submission" date="2024-06" db="EMBL/GenBank/DDBJ databases">
        <authorList>
            <person name="Kraege A."/>
            <person name="Thomma B."/>
        </authorList>
    </citation>
    <scope>NUCLEOTIDE SEQUENCE [LARGE SCALE GENOMIC DNA]</scope>
</reference>
<keyword evidence="16" id="KW-1185">Reference proteome</keyword>
<evidence type="ECO:0000256" key="10">
    <source>
        <dbReference type="ARBA" id="ARBA00023136"/>
    </source>
</evidence>
<sequence>MANAYLLTYNTALAAGWAYILFLVADTVYNGGWTAEVYERTSLPLKICQTAAGMEVLHSVLGVVKSPFFTTFIQVLSRYWALWGIVEVAPEAVKTGALKLFTVGDVTFQLNLISLLFCWSLTEILRYGFYAAKEAGYVPYPLLWLRYSTFVILYPLGVASEMTMVYLAMPTIRKERPLSFSMPNSINFAFDYYIFCWLAIACYVPGLPELYFHMLRQRKKILGKPSQHAKKAALKVK</sequence>
<feature type="transmembrane region" description="Helical" evidence="14">
    <location>
        <begin position="150"/>
        <end position="172"/>
    </location>
</feature>
<dbReference type="Pfam" id="PF04387">
    <property type="entry name" value="PTPLA"/>
    <property type="match status" value="1"/>
</dbReference>
<comment type="function">
    <text evidence="14">Catalyzes the third of the four reactions of the long-chain fatty acids elongation cycle. This endoplasmic reticulum-bound enzymatic process, allows the addition of two carbons to the chain of long- and very long-chain fatty acids/VLCFAs per cycle. This enzyme catalyzes the dehydration of the 3-hydroxyacyl-CoA intermediate into trans-2,3-enoyl-CoA, within each cycle of fatty acid elongation. Thereby, it participates to the production of VLCFAs of different chain lengths that are involved in multiple biological processes as precursors of membrane lipids and lipid mediators.</text>
</comment>
<evidence type="ECO:0000256" key="5">
    <source>
        <dbReference type="ARBA" id="ARBA00022516"/>
    </source>
</evidence>
<dbReference type="EMBL" id="CAXHTA020000002">
    <property type="protein sequence ID" value="CAL5219524.1"/>
    <property type="molecule type" value="Genomic_DNA"/>
</dbReference>
<keyword evidence="12 14" id="KW-0456">Lyase</keyword>
<protein>
    <recommendedName>
        <fullName evidence="4 14">Very-long-chain (3R)-3-hydroxyacyl-CoA dehydratase</fullName>
        <ecNumber evidence="4 14">4.2.1.134</ecNumber>
    </recommendedName>
</protein>
<evidence type="ECO:0000256" key="6">
    <source>
        <dbReference type="ARBA" id="ARBA00022692"/>
    </source>
</evidence>
<accession>A0ABP1FJZ8</accession>
<gene>
    <name evidence="15" type="primary">g1371</name>
    <name evidence="15" type="ORF">VP750_LOCUS1183</name>
</gene>
<feature type="transmembrane region" description="Helical" evidence="14">
    <location>
        <begin position="7"/>
        <end position="25"/>
    </location>
</feature>
<comment type="caution">
    <text evidence="14">Lacks conserved residue(s) required for the propagation of feature annotation.</text>
</comment>
<feature type="transmembrane region" description="Helical" evidence="14">
    <location>
        <begin position="108"/>
        <end position="129"/>
    </location>
</feature>
<evidence type="ECO:0000256" key="7">
    <source>
        <dbReference type="ARBA" id="ARBA00022832"/>
    </source>
</evidence>
<organism evidence="15 16">
    <name type="scientific">Coccomyxa viridis</name>
    <dbReference type="NCBI Taxonomy" id="1274662"/>
    <lineage>
        <taxon>Eukaryota</taxon>
        <taxon>Viridiplantae</taxon>
        <taxon>Chlorophyta</taxon>
        <taxon>core chlorophytes</taxon>
        <taxon>Trebouxiophyceae</taxon>
        <taxon>Trebouxiophyceae incertae sedis</taxon>
        <taxon>Coccomyxaceae</taxon>
        <taxon>Coccomyxa</taxon>
    </lineage>
</organism>
<evidence type="ECO:0000313" key="16">
    <source>
        <dbReference type="Proteomes" id="UP001497392"/>
    </source>
</evidence>
<dbReference type="EC" id="4.2.1.134" evidence="4 14"/>
<name>A0ABP1FJZ8_9CHLO</name>
<evidence type="ECO:0000256" key="2">
    <source>
        <dbReference type="ARBA" id="ARBA00005194"/>
    </source>
</evidence>
<evidence type="ECO:0000256" key="11">
    <source>
        <dbReference type="ARBA" id="ARBA00023160"/>
    </source>
</evidence>
<evidence type="ECO:0000313" key="15">
    <source>
        <dbReference type="EMBL" id="CAL5219524.1"/>
    </source>
</evidence>
<evidence type="ECO:0000256" key="8">
    <source>
        <dbReference type="ARBA" id="ARBA00022989"/>
    </source>
</evidence>
<keyword evidence="5 14" id="KW-0444">Lipid biosynthesis</keyword>
<dbReference type="Proteomes" id="UP001497392">
    <property type="component" value="Unassembled WGS sequence"/>
</dbReference>
<dbReference type="InterPro" id="IPR007482">
    <property type="entry name" value="Tyr_Pase-like_PTPLA"/>
</dbReference>
<keyword evidence="6 14" id="KW-0812">Transmembrane</keyword>
<comment type="catalytic activity">
    <reaction evidence="13 14">
        <text>a very-long-chain (3R)-3-hydroxyacyl-CoA = a very-long-chain (2E)-enoyl-CoA + H2O</text>
        <dbReference type="Rhea" id="RHEA:45812"/>
        <dbReference type="ChEBI" id="CHEBI:15377"/>
        <dbReference type="ChEBI" id="CHEBI:83728"/>
        <dbReference type="ChEBI" id="CHEBI:85440"/>
        <dbReference type="EC" id="4.2.1.134"/>
    </reaction>
</comment>
<evidence type="ECO:0000256" key="1">
    <source>
        <dbReference type="ARBA" id="ARBA00004141"/>
    </source>
</evidence>